<sequence length="205" mass="23041">MEQGKAVEIQDQEKKFRRRRKKTTENKVLDRNYATQDRLGFSTSYFSLHGPATGKGAILLQFLQRRAGGVAVLPTVRIPRKGERLPPEISGSVTRGSFLDFGLNSLVTVELHRALSITPCLSVLTLRTTTASTSEVMIGYMSSFKQKSGAIVRVTDPRTSVPQYPLYPVYGYPRRQLVINIRTCFYGQSNYLREAQLKGDISIIH</sequence>
<dbReference type="EMBL" id="AP005508">
    <property type="protein sequence ID" value="BAD23318.1"/>
    <property type="molecule type" value="Genomic_DNA"/>
</dbReference>
<feature type="region of interest" description="Disordered" evidence="1">
    <location>
        <begin position="1"/>
        <end position="24"/>
    </location>
</feature>
<reference evidence="3" key="2">
    <citation type="journal article" date="2008" name="Nucleic Acids Res.">
        <title>The rice annotation project database (RAP-DB): 2008 update.</title>
        <authorList>
            <consortium name="The rice annotation project (RAP)"/>
        </authorList>
    </citation>
    <scope>GENOME REANNOTATION</scope>
    <source>
        <strain evidence="3">cv. Nipponbare</strain>
    </source>
</reference>
<organism evidence="2 3">
    <name type="scientific">Oryza sativa subsp. japonica</name>
    <name type="common">Rice</name>
    <dbReference type="NCBI Taxonomy" id="39947"/>
    <lineage>
        <taxon>Eukaryota</taxon>
        <taxon>Viridiplantae</taxon>
        <taxon>Streptophyta</taxon>
        <taxon>Embryophyta</taxon>
        <taxon>Tracheophyta</taxon>
        <taxon>Spermatophyta</taxon>
        <taxon>Magnoliopsida</taxon>
        <taxon>Liliopsida</taxon>
        <taxon>Poales</taxon>
        <taxon>Poaceae</taxon>
        <taxon>BOP clade</taxon>
        <taxon>Oryzoideae</taxon>
        <taxon>Oryzeae</taxon>
        <taxon>Oryzinae</taxon>
        <taxon>Oryza</taxon>
        <taxon>Oryza sativa</taxon>
    </lineage>
</organism>
<dbReference type="Proteomes" id="UP000000763">
    <property type="component" value="Chromosome 9"/>
</dbReference>
<reference evidence="3" key="1">
    <citation type="journal article" date="2005" name="Nature">
        <title>The map-based sequence of the rice genome.</title>
        <authorList>
            <consortium name="International rice genome sequencing project (IRGSP)"/>
            <person name="Matsumoto T."/>
            <person name="Wu J."/>
            <person name="Kanamori H."/>
            <person name="Katayose Y."/>
            <person name="Fujisawa M."/>
            <person name="Namiki N."/>
            <person name="Mizuno H."/>
            <person name="Yamamoto K."/>
            <person name="Antonio B.A."/>
            <person name="Baba T."/>
            <person name="Sakata K."/>
            <person name="Nagamura Y."/>
            <person name="Aoki H."/>
            <person name="Arikawa K."/>
            <person name="Arita K."/>
            <person name="Bito T."/>
            <person name="Chiden Y."/>
            <person name="Fujitsuka N."/>
            <person name="Fukunaka R."/>
            <person name="Hamada M."/>
            <person name="Harada C."/>
            <person name="Hayashi A."/>
            <person name="Hijishita S."/>
            <person name="Honda M."/>
            <person name="Hosokawa S."/>
            <person name="Ichikawa Y."/>
            <person name="Idonuma A."/>
            <person name="Iijima M."/>
            <person name="Ikeda M."/>
            <person name="Ikeno M."/>
            <person name="Ito K."/>
            <person name="Ito S."/>
            <person name="Ito T."/>
            <person name="Ito Y."/>
            <person name="Ito Y."/>
            <person name="Iwabuchi A."/>
            <person name="Kamiya K."/>
            <person name="Karasawa W."/>
            <person name="Kurita K."/>
            <person name="Katagiri S."/>
            <person name="Kikuta A."/>
            <person name="Kobayashi H."/>
            <person name="Kobayashi N."/>
            <person name="Machita K."/>
            <person name="Maehara T."/>
            <person name="Masukawa M."/>
            <person name="Mizubayashi T."/>
            <person name="Mukai Y."/>
            <person name="Nagasaki H."/>
            <person name="Nagata Y."/>
            <person name="Naito S."/>
            <person name="Nakashima M."/>
            <person name="Nakama Y."/>
            <person name="Nakamichi Y."/>
            <person name="Nakamura M."/>
            <person name="Meguro A."/>
            <person name="Negishi M."/>
            <person name="Ohta I."/>
            <person name="Ohta T."/>
            <person name="Okamoto M."/>
            <person name="Ono N."/>
            <person name="Saji S."/>
            <person name="Sakaguchi M."/>
            <person name="Sakai K."/>
            <person name="Shibata M."/>
            <person name="Shimokawa T."/>
            <person name="Song J."/>
            <person name="Takazaki Y."/>
            <person name="Terasawa K."/>
            <person name="Tsugane M."/>
            <person name="Tsuji K."/>
            <person name="Ueda S."/>
            <person name="Waki K."/>
            <person name="Yamagata H."/>
            <person name="Yamamoto M."/>
            <person name="Yamamoto S."/>
            <person name="Yamane H."/>
            <person name="Yoshiki S."/>
            <person name="Yoshihara R."/>
            <person name="Yukawa K."/>
            <person name="Zhong H."/>
            <person name="Yano M."/>
            <person name="Yuan Q."/>
            <person name="Ouyang S."/>
            <person name="Liu J."/>
            <person name="Jones K.M."/>
            <person name="Gansberger K."/>
            <person name="Moffat K."/>
            <person name="Hill J."/>
            <person name="Bera J."/>
            <person name="Fadrosh D."/>
            <person name="Jin S."/>
            <person name="Johri S."/>
            <person name="Kim M."/>
            <person name="Overton L."/>
            <person name="Reardon M."/>
            <person name="Tsitrin T."/>
            <person name="Vuong H."/>
            <person name="Weaver B."/>
            <person name="Ciecko A."/>
            <person name="Tallon L."/>
            <person name="Jackson J."/>
            <person name="Pai G."/>
            <person name="Aken S.V."/>
            <person name="Utterback T."/>
            <person name="Reidmuller S."/>
            <person name="Feldblyum T."/>
            <person name="Hsiao J."/>
            <person name="Zismann V."/>
            <person name="Iobst S."/>
            <person name="de Vazeille A.R."/>
            <person name="Buell C.R."/>
            <person name="Ying K."/>
            <person name="Li Y."/>
            <person name="Lu T."/>
            <person name="Huang Y."/>
            <person name="Zhao Q."/>
            <person name="Feng Q."/>
            <person name="Zhang L."/>
            <person name="Zhu J."/>
            <person name="Weng Q."/>
            <person name="Mu J."/>
            <person name="Lu Y."/>
            <person name="Fan D."/>
            <person name="Liu Y."/>
            <person name="Guan J."/>
            <person name="Zhang Y."/>
            <person name="Yu S."/>
            <person name="Liu X."/>
            <person name="Zhang Y."/>
            <person name="Hong G."/>
            <person name="Han B."/>
            <person name="Choisne N."/>
            <person name="Demange N."/>
            <person name="Orjeda G."/>
            <person name="Samain S."/>
            <person name="Cattolico L."/>
            <person name="Pelletier E."/>
            <person name="Couloux A."/>
            <person name="Segurens B."/>
            <person name="Wincker P."/>
            <person name="D'Hont A."/>
            <person name="Scarpelli C."/>
            <person name="Weissenbach J."/>
            <person name="Salanoubat M."/>
            <person name="Quetier F."/>
            <person name="Yu Y."/>
            <person name="Kim H.R."/>
            <person name="Rambo T."/>
            <person name="Currie J."/>
            <person name="Collura K."/>
            <person name="Luo M."/>
            <person name="Yang T."/>
            <person name="Ammiraju J.S.S."/>
            <person name="Engler F."/>
            <person name="Soderlund C."/>
            <person name="Wing R.A."/>
            <person name="Palmer L.E."/>
            <person name="de la Bastide M."/>
            <person name="Spiegel L."/>
            <person name="Nascimento L."/>
            <person name="Zutavern T."/>
            <person name="O'Shaughnessy A."/>
            <person name="Dike S."/>
            <person name="Dedhia N."/>
            <person name="Preston R."/>
            <person name="Balija V."/>
            <person name="McCombie W.R."/>
            <person name="Chow T."/>
            <person name="Chen H."/>
            <person name="Chung M."/>
            <person name="Chen C."/>
            <person name="Shaw J."/>
            <person name="Wu H."/>
            <person name="Hsiao K."/>
            <person name="Chao Y."/>
            <person name="Chu M."/>
            <person name="Cheng C."/>
            <person name="Hour A."/>
            <person name="Lee P."/>
            <person name="Lin S."/>
            <person name="Lin Y."/>
            <person name="Liou J."/>
            <person name="Liu S."/>
            <person name="Hsing Y."/>
            <person name="Raghuvanshi S."/>
            <person name="Mohanty A."/>
            <person name="Bharti A.K."/>
            <person name="Gaur A."/>
            <person name="Gupta V."/>
            <person name="Kumar D."/>
            <person name="Ravi V."/>
            <person name="Vij S."/>
            <person name="Kapur A."/>
            <person name="Khurana P."/>
            <person name="Khurana P."/>
            <person name="Khurana J.P."/>
            <person name="Tyagi A.K."/>
            <person name="Gaikwad K."/>
            <person name="Singh A."/>
            <person name="Dalal V."/>
            <person name="Srivastava S."/>
            <person name="Dixit A."/>
            <person name="Pal A.K."/>
            <person name="Ghazi I.A."/>
            <person name="Yadav M."/>
            <person name="Pandit A."/>
            <person name="Bhargava A."/>
            <person name="Sureshbabu K."/>
            <person name="Batra K."/>
            <person name="Sharma T.R."/>
            <person name="Mohapatra T."/>
            <person name="Singh N.K."/>
            <person name="Messing J."/>
            <person name="Nelson A.B."/>
            <person name="Fuks G."/>
            <person name="Kavchok S."/>
            <person name="Keizer G."/>
            <person name="Linton E."/>
            <person name="Llaca V."/>
            <person name="Song R."/>
            <person name="Tanyolac B."/>
            <person name="Young S."/>
            <person name="Ho-Il K."/>
            <person name="Hahn J.H."/>
            <person name="Sangsakoo G."/>
            <person name="Vanavichit A."/>
            <person name="de Mattos Luiz.A.T."/>
            <person name="Zimmer P.D."/>
            <person name="Malone G."/>
            <person name="Dellagostin O."/>
            <person name="de Oliveira A.C."/>
            <person name="Bevan M."/>
            <person name="Bancroft I."/>
            <person name="Minx P."/>
            <person name="Cordum H."/>
            <person name="Wilson R."/>
            <person name="Cheng Z."/>
            <person name="Jin W."/>
            <person name="Jiang J."/>
            <person name="Leong S.A."/>
            <person name="Iwama H."/>
            <person name="Gojobori T."/>
            <person name="Itoh T."/>
            <person name="Niimura Y."/>
            <person name="Fujii Y."/>
            <person name="Habara T."/>
            <person name="Sakai H."/>
            <person name="Sato Y."/>
            <person name="Wilson G."/>
            <person name="Kumar K."/>
            <person name="McCouch S."/>
            <person name="Juretic N."/>
            <person name="Hoen D."/>
            <person name="Wright S."/>
            <person name="Bruskiewich R."/>
            <person name="Bureau T."/>
            <person name="Miyao A."/>
            <person name="Hirochika H."/>
            <person name="Nishikawa T."/>
            <person name="Kadowaki K."/>
            <person name="Sugiura M."/>
            <person name="Burr B."/>
            <person name="Sasaki T."/>
        </authorList>
    </citation>
    <scope>NUCLEOTIDE SEQUENCE [LARGE SCALE GENOMIC DNA]</scope>
    <source>
        <strain evidence="3">cv. Nipponbare</strain>
    </source>
</reference>
<protein>
    <submittedName>
        <fullName evidence="2">Uncharacterized protein</fullName>
    </submittedName>
</protein>
<evidence type="ECO:0000256" key="1">
    <source>
        <dbReference type="SAM" id="MobiDB-lite"/>
    </source>
</evidence>
<gene>
    <name evidence="2" type="primary">P0711F01.38</name>
</gene>
<evidence type="ECO:0000313" key="2">
    <source>
        <dbReference type="EMBL" id="BAD23318.1"/>
    </source>
</evidence>
<dbReference type="AlphaFoldDB" id="Q6K560"/>
<accession>Q6K560</accession>
<name>Q6K560_ORYSJ</name>
<proteinExistence type="predicted"/>
<evidence type="ECO:0000313" key="3">
    <source>
        <dbReference type="Proteomes" id="UP000000763"/>
    </source>
</evidence>